<dbReference type="EMBL" id="JTFC01000005">
    <property type="protein sequence ID" value="RUS58346.1"/>
    <property type="molecule type" value="Genomic_DNA"/>
</dbReference>
<feature type="transmembrane region" description="Helical" evidence="6">
    <location>
        <begin position="108"/>
        <end position="125"/>
    </location>
</feature>
<evidence type="ECO:0000256" key="3">
    <source>
        <dbReference type="ARBA" id="ARBA00022960"/>
    </source>
</evidence>
<feature type="transmembrane region" description="Helical" evidence="6">
    <location>
        <begin position="188"/>
        <end position="204"/>
    </location>
</feature>
<dbReference type="NCBIfam" id="NF038403">
    <property type="entry name" value="perm_prefix_1"/>
    <property type="match status" value="1"/>
</dbReference>
<organism evidence="7 8">
    <name type="scientific">Candidatus Kurthia intestinigallinarum</name>
    <dbReference type="NCBI Taxonomy" id="1562256"/>
    <lineage>
        <taxon>Bacteria</taxon>
        <taxon>Bacillati</taxon>
        <taxon>Bacillota</taxon>
        <taxon>Bacilli</taxon>
        <taxon>Bacillales</taxon>
        <taxon>Caryophanaceae</taxon>
        <taxon>Kurthia</taxon>
    </lineage>
</organism>
<dbReference type="GO" id="GO:0016020">
    <property type="term" value="C:membrane"/>
    <property type="evidence" value="ECO:0007669"/>
    <property type="project" value="UniProtKB-SubCell"/>
</dbReference>
<evidence type="ECO:0000256" key="4">
    <source>
        <dbReference type="ARBA" id="ARBA00022989"/>
    </source>
</evidence>
<feature type="transmembrane region" description="Helical" evidence="6">
    <location>
        <begin position="378"/>
        <end position="397"/>
    </location>
</feature>
<keyword evidence="8" id="KW-1185">Reference proteome</keyword>
<dbReference type="InterPro" id="IPR001182">
    <property type="entry name" value="FtsW/RodA"/>
</dbReference>
<dbReference type="Pfam" id="PF01098">
    <property type="entry name" value="FTSW_RODA_SPOVE"/>
    <property type="match status" value="1"/>
</dbReference>
<dbReference type="GO" id="GO:0008360">
    <property type="term" value="P:regulation of cell shape"/>
    <property type="evidence" value="ECO:0007669"/>
    <property type="project" value="UniProtKB-KW"/>
</dbReference>
<dbReference type="OrthoDB" id="2192428at2"/>
<feature type="transmembrane region" description="Helical" evidence="6">
    <location>
        <begin position="236"/>
        <end position="255"/>
    </location>
</feature>
<comment type="caution">
    <text evidence="7">The sequence shown here is derived from an EMBL/GenBank/DDBJ whole genome shotgun (WGS) entry which is preliminary data.</text>
</comment>
<feature type="transmembrane region" description="Helical" evidence="6">
    <location>
        <begin position="341"/>
        <end position="366"/>
    </location>
</feature>
<dbReference type="AlphaFoldDB" id="A0A433RYE6"/>
<evidence type="ECO:0008006" key="9">
    <source>
        <dbReference type="Google" id="ProtNLM"/>
    </source>
</evidence>
<dbReference type="RefSeq" id="WP_126989112.1">
    <property type="nucleotide sequence ID" value="NZ_JTFC01000005.1"/>
</dbReference>
<proteinExistence type="predicted"/>
<evidence type="ECO:0000256" key="2">
    <source>
        <dbReference type="ARBA" id="ARBA00022692"/>
    </source>
</evidence>
<feature type="transmembrane region" description="Helical" evidence="6">
    <location>
        <begin position="76"/>
        <end position="96"/>
    </location>
</feature>
<name>A0A433RYE6_9BACL</name>
<feature type="transmembrane region" description="Helical" evidence="6">
    <location>
        <begin position="210"/>
        <end position="229"/>
    </location>
</feature>
<gene>
    <name evidence="7" type="ORF">QI30_01145</name>
</gene>
<evidence type="ECO:0000256" key="5">
    <source>
        <dbReference type="ARBA" id="ARBA00023136"/>
    </source>
</evidence>
<dbReference type="GO" id="GO:0051301">
    <property type="term" value="P:cell division"/>
    <property type="evidence" value="ECO:0007669"/>
    <property type="project" value="InterPro"/>
</dbReference>
<dbReference type="Proteomes" id="UP000288623">
    <property type="component" value="Unassembled WGS sequence"/>
</dbReference>
<keyword evidence="2 6" id="KW-0812">Transmembrane</keyword>
<feature type="transmembrane region" description="Helical" evidence="6">
    <location>
        <begin position="163"/>
        <end position="181"/>
    </location>
</feature>
<accession>A0A433RYE6</accession>
<evidence type="ECO:0000313" key="7">
    <source>
        <dbReference type="EMBL" id="RUS58346.1"/>
    </source>
</evidence>
<sequence length="404" mass="46082">MSIKLYIERVTKQMRNKEARASVEKELTQHFHHQIVKLKEQGATQQEAERKAIELMGNATTLGQSMDQIYKPQTDWLLIGLAIAAILCSFLALPYGQQVENGTLILKNGLYTVFGIGIALLITRFDYRKLLTFGHQLFWLGVALSFVLDFMHQSMLLWSFYKIMLWMQPICLLWTVCLAIFMTRKMNIWLLNAYLMVIFIALVTTLSQQYVPLFGLVFAIMLLCSNYRISQKIWSLAGWLILIGFALTYYYVLIYPTHGPYLMLRVAGMEEVNRYLQTILQSAHFIGASDVQEHIITFEYILLNIVQQFGFLALAIALALIALLIIHFVKTSQTIQQPFGQMLLIGIGTFCSLLFISNVLSSLGLLNIGAFMLPFFDYGLISTLSTGMLTGLLLSVYRRKNLFV</sequence>
<keyword evidence="3" id="KW-0133">Cell shape</keyword>
<keyword evidence="4 6" id="KW-1133">Transmembrane helix</keyword>
<keyword evidence="5 6" id="KW-0472">Membrane</keyword>
<feature type="transmembrane region" description="Helical" evidence="6">
    <location>
        <begin position="309"/>
        <end position="329"/>
    </location>
</feature>
<protein>
    <recommendedName>
        <fullName evidence="9">Cell division protein FtsW</fullName>
    </recommendedName>
</protein>
<comment type="subcellular location">
    <subcellularLocation>
        <location evidence="1">Membrane</location>
        <topology evidence="1">Multi-pass membrane protein</topology>
    </subcellularLocation>
</comment>
<reference evidence="7 8" key="1">
    <citation type="submission" date="2014-11" db="EMBL/GenBank/DDBJ databases">
        <title>Genome sequence and analysis of novel Kurthia sp.</title>
        <authorList>
            <person name="Lawson J.N."/>
            <person name="Gonzalez J.E."/>
            <person name="Rinauldi L."/>
            <person name="Xuan Z."/>
            <person name="Firman A."/>
            <person name="Shaddox L."/>
            <person name="Trudeau A."/>
            <person name="Shah S."/>
            <person name="Reiman D."/>
        </authorList>
    </citation>
    <scope>NUCLEOTIDE SEQUENCE [LARGE SCALE GENOMIC DNA]</scope>
    <source>
        <strain evidence="7 8">3B1D</strain>
    </source>
</reference>
<evidence type="ECO:0000256" key="6">
    <source>
        <dbReference type="SAM" id="Phobius"/>
    </source>
</evidence>
<evidence type="ECO:0000256" key="1">
    <source>
        <dbReference type="ARBA" id="ARBA00004141"/>
    </source>
</evidence>
<dbReference type="InterPro" id="IPR047928">
    <property type="entry name" value="Perm_prefix_1"/>
</dbReference>
<evidence type="ECO:0000313" key="8">
    <source>
        <dbReference type="Proteomes" id="UP000288623"/>
    </source>
</evidence>
<feature type="transmembrane region" description="Helical" evidence="6">
    <location>
        <begin position="137"/>
        <end position="157"/>
    </location>
</feature>